<protein>
    <submittedName>
        <fullName evidence="7">Tyrosine-type recombinase/integrase</fullName>
    </submittedName>
</protein>
<keyword evidence="6" id="KW-0233">DNA recombination</keyword>
<dbReference type="GO" id="GO:0003677">
    <property type="term" value="F:DNA binding"/>
    <property type="evidence" value="ECO:0007669"/>
    <property type="project" value="InterPro"/>
</dbReference>
<dbReference type="PANTHER" id="PTHR30349">
    <property type="entry name" value="PHAGE INTEGRASE-RELATED"/>
    <property type="match status" value="1"/>
</dbReference>
<proteinExistence type="inferred from homology"/>
<gene>
    <name evidence="7" type="ORF">HAP41_0000046765</name>
</gene>
<dbReference type="SUPFAM" id="SSF56349">
    <property type="entry name" value="DNA breaking-rejoining enzymes"/>
    <property type="match status" value="1"/>
</dbReference>
<dbReference type="Pfam" id="PF00589">
    <property type="entry name" value="Phage_integrase"/>
    <property type="match status" value="1"/>
</dbReference>
<name>A0A8T5UWL6_9BRAD</name>
<evidence type="ECO:0000313" key="7">
    <source>
        <dbReference type="EMBL" id="UPT87534.1"/>
    </source>
</evidence>
<dbReference type="GO" id="GO:0006310">
    <property type="term" value="P:DNA recombination"/>
    <property type="evidence" value="ECO:0007669"/>
    <property type="project" value="UniProtKB-KW"/>
</dbReference>
<dbReference type="RefSeq" id="WP_206706265.1">
    <property type="nucleotide sequence ID" value="NZ_CP096255.1"/>
</dbReference>
<keyword evidence="5" id="KW-0804">Transcription</keyword>
<keyword evidence="2" id="KW-1029">Fimbrium biogenesis</keyword>
<evidence type="ECO:0000256" key="5">
    <source>
        <dbReference type="ARBA" id="ARBA00023163"/>
    </source>
</evidence>
<dbReference type="InterPro" id="IPR011010">
    <property type="entry name" value="DNA_brk_join_enz"/>
</dbReference>
<evidence type="ECO:0000256" key="2">
    <source>
        <dbReference type="ARBA" id="ARBA00022558"/>
    </source>
</evidence>
<dbReference type="InterPro" id="IPR050090">
    <property type="entry name" value="Tyrosine_recombinase_XerCD"/>
</dbReference>
<accession>A0A8T5UWL6</accession>
<dbReference type="Proteomes" id="UP000551709">
    <property type="component" value="Chromosome"/>
</dbReference>
<dbReference type="Gene3D" id="1.10.443.10">
    <property type="entry name" value="Intergrase catalytic core"/>
    <property type="match status" value="1"/>
</dbReference>
<dbReference type="PROSITE" id="PS51898">
    <property type="entry name" value="TYR_RECOMBINASE"/>
    <property type="match status" value="1"/>
</dbReference>
<dbReference type="AlphaFoldDB" id="A0A8T5UWL6"/>
<dbReference type="InterPro" id="IPR002104">
    <property type="entry name" value="Integrase_catalytic"/>
</dbReference>
<dbReference type="EMBL" id="CP096255">
    <property type="protein sequence ID" value="UPT87534.1"/>
    <property type="molecule type" value="Genomic_DNA"/>
</dbReference>
<reference evidence="7" key="2">
    <citation type="submission" date="2022-04" db="EMBL/GenBank/DDBJ databases">
        <authorList>
            <person name="Bromfield E.S.P."/>
            <person name="Cloutier S."/>
        </authorList>
    </citation>
    <scope>NUCLEOTIDE SEQUENCE</scope>
    <source>
        <strain evidence="7">1S5</strain>
    </source>
</reference>
<sequence>MAKSHLRLITPDIEKRTVTPKRLPNADLRTREYLTEAEVERLIEATKGNRWGHRDGTMILVAYRHGLRAAELADLRWDQIDFTTATLHVRRVKQGSPSTHPILGDELRRLRRLQREQQPKSPFVFTSERGAPFTTAGFARMVERAGAQVNLGFKAHPHMLRHACGFALANKGHDTRALQAYLGHRNIQHTVKYTELTSTRFKDFWRS</sequence>
<dbReference type="GO" id="GO:0015074">
    <property type="term" value="P:DNA integration"/>
    <property type="evidence" value="ECO:0007669"/>
    <property type="project" value="UniProtKB-KW"/>
</dbReference>
<keyword evidence="3" id="KW-0229">DNA integration</keyword>
<evidence type="ECO:0000256" key="4">
    <source>
        <dbReference type="ARBA" id="ARBA00023015"/>
    </source>
</evidence>
<comment type="similarity">
    <text evidence="1">Belongs to the 'phage' integrase family.</text>
</comment>
<evidence type="ECO:0000313" key="8">
    <source>
        <dbReference type="Proteomes" id="UP000551709"/>
    </source>
</evidence>
<evidence type="ECO:0000256" key="6">
    <source>
        <dbReference type="ARBA" id="ARBA00023172"/>
    </source>
</evidence>
<dbReference type="InterPro" id="IPR013762">
    <property type="entry name" value="Integrase-like_cat_sf"/>
</dbReference>
<evidence type="ECO:0000256" key="3">
    <source>
        <dbReference type="ARBA" id="ARBA00022908"/>
    </source>
</evidence>
<reference evidence="7" key="1">
    <citation type="journal article" date="2017" name="Syst. Appl. Microbiol.">
        <title>Soybeans inoculated with root zone soils of Canadian native legumes harbour diverse and novel Bradyrhizobium spp. that possess agricultural potential.</title>
        <authorList>
            <person name="Bromfield E.S.P."/>
            <person name="Cloutier S."/>
            <person name="Tambong J.T."/>
            <person name="Tran Thi T.V."/>
        </authorList>
    </citation>
    <scope>NUCLEOTIDE SEQUENCE</scope>
    <source>
        <strain evidence="7">1S5</strain>
    </source>
</reference>
<keyword evidence="4" id="KW-0805">Transcription regulation</keyword>
<evidence type="ECO:0000256" key="1">
    <source>
        <dbReference type="ARBA" id="ARBA00008857"/>
    </source>
</evidence>
<dbReference type="PANTHER" id="PTHR30349:SF62">
    <property type="entry name" value="TYPE 1 FIMBRIAE REGULATORY PROTEIN FIMB-RELATED"/>
    <property type="match status" value="1"/>
</dbReference>
<organism evidence="7 8">
    <name type="scientific">Bradyrhizobium barranii subsp. apii</name>
    <dbReference type="NCBI Taxonomy" id="2819348"/>
    <lineage>
        <taxon>Bacteria</taxon>
        <taxon>Pseudomonadati</taxon>
        <taxon>Pseudomonadota</taxon>
        <taxon>Alphaproteobacteria</taxon>
        <taxon>Hyphomicrobiales</taxon>
        <taxon>Nitrobacteraceae</taxon>
        <taxon>Bradyrhizobium</taxon>
        <taxon>Bradyrhizobium barranii</taxon>
    </lineage>
</organism>